<keyword evidence="2" id="KW-1185">Reference proteome</keyword>
<dbReference type="OrthoDB" id="9811531at2"/>
<dbReference type="Proteomes" id="UP000243297">
    <property type="component" value="Unassembled WGS sequence"/>
</dbReference>
<evidence type="ECO:0000313" key="2">
    <source>
        <dbReference type="Proteomes" id="UP000243297"/>
    </source>
</evidence>
<dbReference type="AlphaFoldDB" id="A0A1T4NKJ3"/>
<protein>
    <submittedName>
        <fullName evidence="1">CxxC motif-containing protein</fullName>
    </submittedName>
</protein>
<dbReference type="EMBL" id="FUWY01000004">
    <property type="protein sequence ID" value="SJZ79784.1"/>
    <property type="molecule type" value="Genomic_DNA"/>
</dbReference>
<evidence type="ECO:0000313" key="1">
    <source>
        <dbReference type="EMBL" id="SJZ79784.1"/>
    </source>
</evidence>
<dbReference type="Pfam" id="PF07892">
    <property type="entry name" value="DUF1667"/>
    <property type="match status" value="1"/>
</dbReference>
<dbReference type="SUPFAM" id="SSF160148">
    <property type="entry name" value="CPE0013-like"/>
    <property type="match status" value="1"/>
</dbReference>
<dbReference type="Gene3D" id="3.10.530.10">
    <property type="entry name" value="CPE0013-like"/>
    <property type="match status" value="1"/>
</dbReference>
<dbReference type="STRING" id="118967.SAMN02745191_1681"/>
<organism evidence="1 2">
    <name type="scientific">Anaerorhabdus furcosa</name>
    <dbReference type="NCBI Taxonomy" id="118967"/>
    <lineage>
        <taxon>Bacteria</taxon>
        <taxon>Bacillati</taxon>
        <taxon>Bacillota</taxon>
        <taxon>Erysipelotrichia</taxon>
        <taxon>Erysipelotrichales</taxon>
        <taxon>Erysipelotrichaceae</taxon>
        <taxon>Anaerorhabdus</taxon>
    </lineage>
</organism>
<name>A0A1T4NKJ3_9FIRM</name>
<reference evidence="2" key="1">
    <citation type="submission" date="2017-02" db="EMBL/GenBank/DDBJ databases">
        <authorList>
            <person name="Varghese N."/>
            <person name="Submissions S."/>
        </authorList>
    </citation>
    <scope>NUCLEOTIDE SEQUENCE [LARGE SCALE GENOMIC DNA]</scope>
    <source>
        <strain evidence="2">ATCC 25662</strain>
    </source>
</reference>
<dbReference type="InterPro" id="IPR012460">
    <property type="entry name" value="DUF1667"/>
</dbReference>
<accession>A0A1T4NKJ3</accession>
<dbReference type="InterPro" id="IPR036593">
    <property type="entry name" value="CPE0013-like_sf"/>
</dbReference>
<gene>
    <name evidence="1" type="ORF">SAMN02745191_1681</name>
</gene>
<dbReference type="PANTHER" id="PTHR39450:SF1">
    <property type="entry name" value="DUF1667 DOMAIN-CONTAINING PROTEIN"/>
    <property type="match status" value="1"/>
</dbReference>
<sequence length="129" mass="14456">MKQEMICITCPMSCHLLIEVEGKQVIEVTGNACPRGKEYAINEITSPVRVLTSTVIIENALYPRLPVITSKPIPKDKMMDVMREIDKIKVQAPINVKDVIIQDVCSLGVDILASRSMNKMEHEVNDGKY</sequence>
<dbReference type="RefSeq" id="WP_078712070.1">
    <property type="nucleotide sequence ID" value="NZ_FUWY01000004.1"/>
</dbReference>
<dbReference type="PANTHER" id="PTHR39450">
    <property type="entry name" value="MOLYBDOPTERIN OXIDOREDUCTASE, 4FE-4S CLUSTER-BINDING SUBUNIT"/>
    <property type="match status" value="1"/>
</dbReference>
<proteinExistence type="predicted"/>